<evidence type="ECO:0000256" key="1">
    <source>
        <dbReference type="SAM" id="MobiDB-lite"/>
    </source>
</evidence>
<reference evidence="2 3" key="1">
    <citation type="submission" date="2017-03" db="EMBL/GenBank/DDBJ databases">
        <title>Genome Survey of Euroglyphus maynei.</title>
        <authorList>
            <person name="Arlian L.G."/>
            <person name="Morgan M.S."/>
            <person name="Rider S.D."/>
        </authorList>
    </citation>
    <scope>NUCLEOTIDE SEQUENCE [LARGE SCALE GENOMIC DNA]</scope>
    <source>
        <strain evidence="2">Arlian Lab</strain>
        <tissue evidence="2">Whole body</tissue>
    </source>
</reference>
<dbReference type="AlphaFoldDB" id="A0A1Y3BBQ9"/>
<dbReference type="EMBL" id="MUJZ01033050">
    <property type="protein sequence ID" value="OTF77348.1"/>
    <property type="molecule type" value="Genomic_DNA"/>
</dbReference>
<gene>
    <name evidence="2" type="ORF">BLA29_013334</name>
</gene>
<name>A0A1Y3BBQ9_EURMA</name>
<protein>
    <submittedName>
        <fullName evidence="2">Uncharacterized protein</fullName>
    </submittedName>
</protein>
<dbReference type="Proteomes" id="UP000194236">
    <property type="component" value="Unassembled WGS sequence"/>
</dbReference>
<proteinExistence type="predicted"/>
<organism evidence="2 3">
    <name type="scientific">Euroglyphus maynei</name>
    <name type="common">Mayne's house dust mite</name>
    <dbReference type="NCBI Taxonomy" id="6958"/>
    <lineage>
        <taxon>Eukaryota</taxon>
        <taxon>Metazoa</taxon>
        <taxon>Ecdysozoa</taxon>
        <taxon>Arthropoda</taxon>
        <taxon>Chelicerata</taxon>
        <taxon>Arachnida</taxon>
        <taxon>Acari</taxon>
        <taxon>Acariformes</taxon>
        <taxon>Sarcoptiformes</taxon>
        <taxon>Astigmata</taxon>
        <taxon>Psoroptidia</taxon>
        <taxon>Analgoidea</taxon>
        <taxon>Pyroglyphidae</taxon>
        <taxon>Pyroglyphinae</taxon>
        <taxon>Euroglyphus</taxon>
    </lineage>
</organism>
<feature type="compositionally biased region" description="Basic and acidic residues" evidence="1">
    <location>
        <begin position="1"/>
        <end position="16"/>
    </location>
</feature>
<keyword evidence="3" id="KW-1185">Reference proteome</keyword>
<sequence length="130" mass="14372">MEIETDKDLEKLKENDPIPTSQSGIPQSDLLKINDPNNLGDLCVNCNKNKRLIQAKKKKWKRYCQTCIDKFLKKHQRLQEQQQQQNLVGNSSMIKTSTSLTHQTSTTAAAIATAVVGGGSIKMNGSLATS</sequence>
<comment type="caution">
    <text evidence="2">The sequence shown here is derived from an EMBL/GenBank/DDBJ whole genome shotgun (WGS) entry which is preliminary data.</text>
</comment>
<evidence type="ECO:0000313" key="2">
    <source>
        <dbReference type="EMBL" id="OTF77348.1"/>
    </source>
</evidence>
<feature type="region of interest" description="Disordered" evidence="1">
    <location>
        <begin position="1"/>
        <end position="31"/>
    </location>
</feature>
<feature type="non-terminal residue" evidence="2">
    <location>
        <position position="130"/>
    </location>
</feature>
<evidence type="ECO:0000313" key="3">
    <source>
        <dbReference type="Proteomes" id="UP000194236"/>
    </source>
</evidence>
<accession>A0A1Y3BBQ9</accession>